<dbReference type="SUPFAM" id="SSF53850">
    <property type="entry name" value="Periplasmic binding protein-like II"/>
    <property type="match status" value="1"/>
</dbReference>
<name>A0A4V3CTJ2_9BURK</name>
<protein>
    <submittedName>
        <fullName evidence="5">Peptide/nickel transport system substrate-binding protein</fullName>
    </submittedName>
</protein>
<evidence type="ECO:0000313" key="5">
    <source>
        <dbReference type="EMBL" id="TDP72524.1"/>
    </source>
</evidence>
<comment type="similarity">
    <text evidence="1">Belongs to the bacterial solute-binding protein 5 family.</text>
</comment>
<dbReference type="PROSITE" id="PS51318">
    <property type="entry name" value="TAT"/>
    <property type="match status" value="1"/>
</dbReference>
<keyword evidence="3" id="KW-0472">Membrane</keyword>
<keyword evidence="3" id="KW-1133">Transmembrane helix</keyword>
<dbReference type="RefSeq" id="WP_133699984.1">
    <property type="nucleotide sequence ID" value="NZ_SNXS01000002.1"/>
</dbReference>
<dbReference type="AlphaFoldDB" id="A0A4V3CTJ2"/>
<reference evidence="5 6" key="1">
    <citation type="submission" date="2019-03" db="EMBL/GenBank/DDBJ databases">
        <title>Genomic Encyclopedia of Type Strains, Phase IV (KMG-IV): sequencing the most valuable type-strain genomes for metagenomic binning, comparative biology and taxonomic classification.</title>
        <authorList>
            <person name="Goeker M."/>
        </authorList>
    </citation>
    <scope>NUCLEOTIDE SEQUENCE [LARGE SCALE GENOMIC DNA]</scope>
    <source>
        <strain evidence="5 6">DSM 16998</strain>
    </source>
</reference>
<dbReference type="Gene3D" id="3.90.76.10">
    <property type="entry name" value="Dipeptide-binding Protein, Domain 1"/>
    <property type="match status" value="1"/>
</dbReference>
<dbReference type="Proteomes" id="UP000295361">
    <property type="component" value="Unassembled WGS sequence"/>
</dbReference>
<keyword evidence="3" id="KW-0812">Transmembrane</keyword>
<dbReference type="CDD" id="cd08503">
    <property type="entry name" value="PBP2_NikA_DppA_OppA_like_17"/>
    <property type="match status" value="1"/>
</dbReference>
<proteinExistence type="inferred from homology"/>
<feature type="domain" description="Solute-binding protein family 5" evidence="4">
    <location>
        <begin position="109"/>
        <end position="453"/>
    </location>
</feature>
<dbReference type="InterPro" id="IPR039424">
    <property type="entry name" value="SBP_5"/>
</dbReference>
<dbReference type="GO" id="GO:0015833">
    <property type="term" value="P:peptide transport"/>
    <property type="evidence" value="ECO:0007669"/>
    <property type="project" value="TreeGrafter"/>
</dbReference>
<dbReference type="OrthoDB" id="9801799at2"/>
<evidence type="ECO:0000256" key="1">
    <source>
        <dbReference type="ARBA" id="ARBA00005695"/>
    </source>
</evidence>
<feature type="transmembrane region" description="Helical" evidence="3">
    <location>
        <begin position="32"/>
        <end position="54"/>
    </location>
</feature>
<dbReference type="PIRSF" id="PIRSF002741">
    <property type="entry name" value="MppA"/>
    <property type="match status" value="1"/>
</dbReference>
<evidence type="ECO:0000313" key="6">
    <source>
        <dbReference type="Proteomes" id="UP000295361"/>
    </source>
</evidence>
<evidence type="ECO:0000259" key="4">
    <source>
        <dbReference type="Pfam" id="PF00496"/>
    </source>
</evidence>
<dbReference type="InterPro" id="IPR030678">
    <property type="entry name" value="Peptide/Ni-bd"/>
</dbReference>
<dbReference type="InParanoid" id="A0A4V3CTJ2"/>
<dbReference type="InterPro" id="IPR000914">
    <property type="entry name" value="SBP_5_dom"/>
</dbReference>
<comment type="caution">
    <text evidence="5">The sequence shown here is derived from an EMBL/GenBank/DDBJ whole genome shotgun (WGS) entry which is preliminary data.</text>
</comment>
<dbReference type="EMBL" id="SNXS01000002">
    <property type="protein sequence ID" value="TDP72524.1"/>
    <property type="molecule type" value="Genomic_DNA"/>
</dbReference>
<gene>
    <name evidence="5" type="ORF">DES47_102269</name>
</gene>
<dbReference type="GO" id="GO:1904680">
    <property type="term" value="F:peptide transmembrane transporter activity"/>
    <property type="evidence" value="ECO:0007669"/>
    <property type="project" value="TreeGrafter"/>
</dbReference>
<keyword evidence="6" id="KW-1185">Reference proteome</keyword>
<dbReference type="Pfam" id="PF00496">
    <property type="entry name" value="SBP_bac_5"/>
    <property type="match status" value="1"/>
</dbReference>
<dbReference type="PANTHER" id="PTHR30290:SF38">
    <property type="entry name" value="D,D-DIPEPTIDE-BINDING PERIPLASMIC PROTEIN DDPA-RELATED"/>
    <property type="match status" value="1"/>
</dbReference>
<dbReference type="InterPro" id="IPR006311">
    <property type="entry name" value="TAT_signal"/>
</dbReference>
<keyword evidence="2" id="KW-0732">Signal</keyword>
<accession>A0A4V3CTJ2</accession>
<evidence type="ECO:0000256" key="3">
    <source>
        <dbReference type="SAM" id="Phobius"/>
    </source>
</evidence>
<organism evidence="5 6">
    <name type="scientific">Roseateles toxinivorans</name>
    <dbReference type="NCBI Taxonomy" id="270368"/>
    <lineage>
        <taxon>Bacteria</taxon>
        <taxon>Pseudomonadati</taxon>
        <taxon>Pseudomonadota</taxon>
        <taxon>Betaproteobacteria</taxon>
        <taxon>Burkholderiales</taxon>
        <taxon>Sphaerotilaceae</taxon>
        <taxon>Roseateles</taxon>
    </lineage>
</organism>
<dbReference type="GO" id="GO:0043190">
    <property type="term" value="C:ATP-binding cassette (ABC) transporter complex"/>
    <property type="evidence" value="ECO:0007669"/>
    <property type="project" value="InterPro"/>
</dbReference>
<dbReference type="PANTHER" id="PTHR30290">
    <property type="entry name" value="PERIPLASMIC BINDING COMPONENT OF ABC TRANSPORTER"/>
    <property type="match status" value="1"/>
</dbReference>
<dbReference type="Gene3D" id="3.40.190.10">
    <property type="entry name" value="Periplasmic binding protein-like II"/>
    <property type="match status" value="1"/>
</dbReference>
<evidence type="ECO:0000256" key="2">
    <source>
        <dbReference type="ARBA" id="ARBA00022729"/>
    </source>
</evidence>
<dbReference type="Gene3D" id="3.10.105.10">
    <property type="entry name" value="Dipeptide-binding Protein, Domain 3"/>
    <property type="match status" value="1"/>
</dbReference>
<dbReference type="GO" id="GO:0030288">
    <property type="term" value="C:outer membrane-bounded periplasmic space"/>
    <property type="evidence" value="ECO:0007669"/>
    <property type="project" value="UniProtKB-ARBA"/>
</dbReference>
<sequence length="539" mass="58313">MNESKQLLDLVGPQESTRMMDALKRGATRRDILTMLMAGGMQIGLAGGLAGTALSAHAQTPKRGGKIRVAGATAAITDTLDPAKMSNQTDYSRGTMLYNGLTSLDGSLTPQPSLAEEFTTKDAKTWIFKLRKGVMFHDGKPLTPADVVFSISRHKDAATASKAKALADQIDTVKASGANEVTITLSAPNADLPVILGTFHFLIVKDGTTDFSTGIGTGPYKLKEFKPGVRSIAVRNEAYWRPGRPYLDEIEFVGIGDEGARVNALLSGDLDLVASVNPRSVDRIKGAAGYAVFSTQSGQYSDLIMRRDMGPGANPDFVLAMKHLFDREQMKKSIALGHAVVANDQPIDPTNRFHFAGLPQRPYDPEKAKFHLKKANLSSAAIPVVVSPAAMYSVETALVLQQAAQRVGLNLDVKRMPADGYWANHWLNSPVGFGNINPRPSADTLLTLLFKSDAAWNESRWKNDKFDQLLIGARAETDLAKRKQMYADMQTMIHHEAGIGIPLFLASLDGHSTKLKGLAPIPLGGLMGYSFGEHVWLDA</sequence>